<proteinExistence type="predicted"/>
<evidence type="ECO:0000313" key="2">
    <source>
        <dbReference type="Proteomes" id="UP001586593"/>
    </source>
</evidence>
<evidence type="ECO:0000313" key="1">
    <source>
        <dbReference type="EMBL" id="KAL1847530.1"/>
    </source>
</evidence>
<reference evidence="1 2" key="1">
    <citation type="journal article" date="2024" name="Commun. Biol.">
        <title>Comparative genomic analysis of thermophilic fungi reveals convergent evolutionary adaptations and gene losses.</title>
        <authorList>
            <person name="Steindorff A.S."/>
            <person name="Aguilar-Pontes M.V."/>
            <person name="Robinson A.J."/>
            <person name="Andreopoulos B."/>
            <person name="LaButti K."/>
            <person name="Kuo A."/>
            <person name="Mondo S."/>
            <person name="Riley R."/>
            <person name="Otillar R."/>
            <person name="Haridas S."/>
            <person name="Lipzen A."/>
            <person name="Grimwood J."/>
            <person name="Schmutz J."/>
            <person name="Clum A."/>
            <person name="Reid I.D."/>
            <person name="Moisan M.C."/>
            <person name="Butler G."/>
            <person name="Nguyen T.T.M."/>
            <person name="Dewar K."/>
            <person name="Conant G."/>
            <person name="Drula E."/>
            <person name="Henrissat B."/>
            <person name="Hansel C."/>
            <person name="Singer S."/>
            <person name="Hutchinson M.I."/>
            <person name="de Vries R.P."/>
            <person name="Natvig D.O."/>
            <person name="Powell A.J."/>
            <person name="Tsang A."/>
            <person name="Grigoriev I.V."/>
        </authorList>
    </citation>
    <scope>NUCLEOTIDE SEQUENCE [LARGE SCALE GENOMIC DNA]</scope>
    <source>
        <strain evidence="1 2">ATCC 24622</strain>
    </source>
</reference>
<keyword evidence="2" id="KW-1185">Reference proteome</keyword>
<comment type="caution">
    <text evidence="1">The sequence shown here is derived from an EMBL/GenBank/DDBJ whole genome shotgun (WGS) entry which is preliminary data.</text>
</comment>
<dbReference type="EMBL" id="JAZHXJ010000972">
    <property type="protein sequence ID" value="KAL1847530.1"/>
    <property type="molecule type" value="Genomic_DNA"/>
</dbReference>
<accession>A0ABR3VX75</accession>
<dbReference type="Proteomes" id="UP001586593">
    <property type="component" value="Unassembled WGS sequence"/>
</dbReference>
<sequence length="176" mass="19192">MDGRMCQVQARALHDKLLQSSPKRCTAGPKAVEGLICATDAPMDANVHADGTLSQGSRERGTDARHGQATVSRVTRATWAYFPGGCPTLGTPYVRNLEGSERKREPCRSYHERAYLDAYQRMLRLLFVPSSSQVLTTLLRPLPRVLLSPPAIGRSTGSASHVEWKCTQLPNGMAGS</sequence>
<name>A0ABR3VX75_9PEZI</name>
<protein>
    <submittedName>
        <fullName evidence="1">Uncharacterized protein</fullName>
    </submittedName>
</protein>
<organism evidence="1 2">
    <name type="scientific">Phialemonium thermophilum</name>
    <dbReference type="NCBI Taxonomy" id="223376"/>
    <lineage>
        <taxon>Eukaryota</taxon>
        <taxon>Fungi</taxon>
        <taxon>Dikarya</taxon>
        <taxon>Ascomycota</taxon>
        <taxon>Pezizomycotina</taxon>
        <taxon>Sordariomycetes</taxon>
        <taxon>Sordariomycetidae</taxon>
        <taxon>Cephalothecales</taxon>
        <taxon>Cephalothecaceae</taxon>
        <taxon>Phialemonium</taxon>
    </lineage>
</organism>
<gene>
    <name evidence="1" type="ORF">VTK73DRAFT_10332</name>
</gene>